<keyword evidence="7" id="KW-0406">Ion transport</keyword>
<keyword evidence="10" id="KW-0998">Cell outer membrane</keyword>
<evidence type="ECO:0000256" key="5">
    <source>
        <dbReference type="ARBA" id="ARBA00022692"/>
    </source>
</evidence>
<keyword evidence="4" id="KW-1134">Transmembrane beta strand</keyword>
<dbReference type="Gene3D" id="2.40.160.10">
    <property type="entry name" value="Porin"/>
    <property type="match status" value="1"/>
</dbReference>
<dbReference type="CDD" id="cd00342">
    <property type="entry name" value="gram_neg_porins"/>
    <property type="match status" value="1"/>
</dbReference>
<dbReference type="GeneID" id="99683585"/>
<dbReference type="InterPro" id="IPR050298">
    <property type="entry name" value="Gram-neg_bact_OMP"/>
</dbReference>
<dbReference type="OrthoDB" id="8936475at2"/>
<evidence type="ECO:0000256" key="3">
    <source>
        <dbReference type="ARBA" id="ARBA00022448"/>
    </source>
</evidence>
<keyword evidence="6 11" id="KW-0732">Signal</keyword>
<keyword evidence="3" id="KW-0813">Transport</keyword>
<proteinExistence type="predicted"/>
<dbReference type="GO" id="GO:0009279">
    <property type="term" value="C:cell outer membrane"/>
    <property type="evidence" value="ECO:0007669"/>
    <property type="project" value="UniProtKB-SubCell"/>
</dbReference>
<dbReference type="EMBL" id="SLXD01000006">
    <property type="protein sequence ID" value="TCP02621.1"/>
    <property type="molecule type" value="Genomic_DNA"/>
</dbReference>
<evidence type="ECO:0000256" key="4">
    <source>
        <dbReference type="ARBA" id="ARBA00022452"/>
    </source>
</evidence>
<dbReference type="PANTHER" id="PTHR34501">
    <property type="entry name" value="PROTEIN YDDL-RELATED"/>
    <property type="match status" value="1"/>
</dbReference>
<dbReference type="Pfam" id="PF13609">
    <property type="entry name" value="Porin_4"/>
    <property type="match status" value="1"/>
</dbReference>
<keyword evidence="8" id="KW-0626">Porin</keyword>
<dbReference type="GO" id="GO:0006811">
    <property type="term" value="P:monoatomic ion transport"/>
    <property type="evidence" value="ECO:0007669"/>
    <property type="project" value="UniProtKB-KW"/>
</dbReference>
<evidence type="ECO:0000256" key="6">
    <source>
        <dbReference type="ARBA" id="ARBA00022729"/>
    </source>
</evidence>
<keyword evidence="9" id="KW-0472">Membrane</keyword>
<dbReference type="GO" id="GO:0015288">
    <property type="term" value="F:porin activity"/>
    <property type="evidence" value="ECO:0007669"/>
    <property type="project" value="UniProtKB-KW"/>
</dbReference>
<dbReference type="PANTHER" id="PTHR34501:SF9">
    <property type="entry name" value="MAJOR OUTER MEMBRANE PROTEIN P.IA"/>
    <property type="match status" value="1"/>
</dbReference>
<reference evidence="13 14" key="1">
    <citation type="submission" date="2019-03" db="EMBL/GenBank/DDBJ databases">
        <title>Genomic Encyclopedia of Type Strains, Phase IV (KMG-IV): sequencing the most valuable type-strain genomes for metagenomic binning, comparative biology and taxonomic classification.</title>
        <authorList>
            <person name="Goeker M."/>
        </authorList>
    </citation>
    <scope>NUCLEOTIDE SEQUENCE [LARGE SCALE GENOMIC DNA]</scope>
    <source>
        <strain evidence="13 14">DSM 1709</strain>
    </source>
</reference>
<dbReference type="InterPro" id="IPR002299">
    <property type="entry name" value="Porin_Neis"/>
</dbReference>
<dbReference type="SUPFAM" id="SSF56935">
    <property type="entry name" value="Porins"/>
    <property type="match status" value="1"/>
</dbReference>
<comment type="caution">
    <text evidence="13">The sequence shown here is derived from an EMBL/GenBank/DDBJ whole genome shotgun (WGS) entry which is preliminary data.</text>
</comment>
<feature type="chain" id="PRO_5021031280" evidence="11">
    <location>
        <begin position="24"/>
        <end position="359"/>
    </location>
</feature>
<evidence type="ECO:0000256" key="8">
    <source>
        <dbReference type="ARBA" id="ARBA00023114"/>
    </source>
</evidence>
<comment type="subunit">
    <text evidence="2">Homotrimer.</text>
</comment>
<evidence type="ECO:0000256" key="9">
    <source>
        <dbReference type="ARBA" id="ARBA00023136"/>
    </source>
</evidence>
<evidence type="ECO:0000313" key="14">
    <source>
        <dbReference type="Proteomes" id="UP000295106"/>
    </source>
</evidence>
<dbReference type="PRINTS" id="PR00184">
    <property type="entry name" value="NEISSPPORIN"/>
</dbReference>
<evidence type="ECO:0000256" key="2">
    <source>
        <dbReference type="ARBA" id="ARBA00011233"/>
    </source>
</evidence>
<organism evidence="13 14">
    <name type="scientific">Rubrivivax gelatinosus</name>
    <name type="common">Rhodocyclus gelatinosus</name>
    <name type="synonym">Rhodopseudomonas gelatinosa</name>
    <dbReference type="NCBI Taxonomy" id="28068"/>
    <lineage>
        <taxon>Bacteria</taxon>
        <taxon>Pseudomonadati</taxon>
        <taxon>Pseudomonadota</taxon>
        <taxon>Betaproteobacteria</taxon>
        <taxon>Burkholderiales</taxon>
        <taxon>Sphaerotilaceae</taxon>
        <taxon>Rubrivivax</taxon>
    </lineage>
</organism>
<evidence type="ECO:0000256" key="7">
    <source>
        <dbReference type="ARBA" id="ARBA00023065"/>
    </source>
</evidence>
<dbReference type="Proteomes" id="UP000295106">
    <property type="component" value="Unassembled WGS sequence"/>
</dbReference>
<evidence type="ECO:0000256" key="10">
    <source>
        <dbReference type="ARBA" id="ARBA00023237"/>
    </source>
</evidence>
<protein>
    <submittedName>
        <fullName evidence="13">Outer membrane protein OmpU</fullName>
    </submittedName>
</protein>
<feature type="signal peptide" evidence="11">
    <location>
        <begin position="1"/>
        <end position="23"/>
    </location>
</feature>
<dbReference type="InterPro" id="IPR023614">
    <property type="entry name" value="Porin_dom_sf"/>
</dbReference>
<evidence type="ECO:0000256" key="1">
    <source>
        <dbReference type="ARBA" id="ARBA00004571"/>
    </source>
</evidence>
<sequence length="359" mass="38609">MKIKRDILTAALVGASAASPAFSQGSVSIYGVLDVGTTYNSNIGGGSRKKVETRHEPSYWGLRGREDLGGGLAAIYQMEQSIAVDTGVANGFSRQALVGLSSTRYGTLTIGRQYDTIVDLVAVDPPRFNSVTGVHVGNYDRTAGVYVNNVIKYRSPTLDGVNGSLMYSPQEDGSSTTNSGKSVGASLNYIQGPLRVSMAYLKIEGLTLRPFGDTGIDRLFGVSYANQATKTVLSNNTVLGLGAYYDIAGWRVLGQHTNTRLEALGRTEKMRTTALGFTRDPNDVGLRPGAGFNHTRMAGSTWNTAYSILDYYLSKRTDVYLRVLHQRASGTNQVAALYLEGPSSKSTQTVVGLGMTHRF</sequence>
<feature type="domain" description="Porin" evidence="12">
    <location>
        <begin position="10"/>
        <end position="329"/>
    </location>
</feature>
<evidence type="ECO:0000259" key="12">
    <source>
        <dbReference type="Pfam" id="PF13609"/>
    </source>
</evidence>
<evidence type="ECO:0000313" key="13">
    <source>
        <dbReference type="EMBL" id="TCP02621.1"/>
    </source>
</evidence>
<evidence type="ECO:0000256" key="11">
    <source>
        <dbReference type="SAM" id="SignalP"/>
    </source>
</evidence>
<dbReference type="GO" id="GO:0046930">
    <property type="term" value="C:pore complex"/>
    <property type="evidence" value="ECO:0007669"/>
    <property type="project" value="UniProtKB-KW"/>
</dbReference>
<comment type="subcellular location">
    <subcellularLocation>
        <location evidence="1">Cell outer membrane</location>
        <topology evidence="1">Multi-pass membrane protein</topology>
    </subcellularLocation>
</comment>
<keyword evidence="5" id="KW-0812">Transmembrane</keyword>
<dbReference type="RefSeq" id="WP_132647233.1">
    <property type="nucleotide sequence ID" value="NZ_CP181386.1"/>
</dbReference>
<accession>A0A4R2M8Y5</accession>
<name>A0A4R2M8Y5_RUBGE</name>
<dbReference type="AlphaFoldDB" id="A0A4R2M8Y5"/>
<dbReference type="InterPro" id="IPR033900">
    <property type="entry name" value="Gram_neg_porin_domain"/>
</dbReference>
<gene>
    <name evidence="13" type="ORF">EV684_106183</name>
</gene>